<reference evidence="2" key="1">
    <citation type="journal article" date="2023" name="Front. Plant Sci.">
        <title>Chromosomal-level genome assembly of Melastoma candidum provides insights into trichome evolution.</title>
        <authorList>
            <person name="Zhong Y."/>
            <person name="Wu W."/>
            <person name="Sun C."/>
            <person name="Zou P."/>
            <person name="Liu Y."/>
            <person name="Dai S."/>
            <person name="Zhou R."/>
        </authorList>
    </citation>
    <scope>NUCLEOTIDE SEQUENCE [LARGE SCALE GENOMIC DNA]</scope>
</reference>
<sequence>MMMLPSLMLVCIVGWLSSAEVSQAVWLSVPERKTKCVYESMQTGVVVSGEYFVMEDDHPEAPAVSIKVTSPSGQVLHRNSDVVHGHFDFTTSEAGEYMACFWVDDREEDVSVNIDWKTGIAARDWDSVARVEKIEGVELELRKLEGAVTAIHENILHLKSREATMRLASERTNARVAWLSCLSLGVCITVSTLQLLHLKQFFRKKKLI</sequence>
<proteinExistence type="predicted"/>
<keyword evidence="2" id="KW-1185">Reference proteome</keyword>
<organism evidence="1 2">
    <name type="scientific">Melastoma candidum</name>
    <dbReference type="NCBI Taxonomy" id="119954"/>
    <lineage>
        <taxon>Eukaryota</taxon>
        <taxon>Viridiplantae</taxon>
        <taxon>Streptophyta</taxon>
        <taxon>Embryophyta</taxon>
        <taxon>Tracheophyta</taxon>
        <taxon>Spermatophyta</taxon>
        <taxon>Magnoliopsida</taxon>
        <taxon>eudicotyledons</taxon>
        <taxon>Gunneridae</taxon>
        <taxon>Pentapetalae</taxon>
        <taxon>rosids</taxon>
        <taxon>malvids</taxon>
        <taxon>Myrtales</taxon>
        <taxon>Melastomataceae</taxon>
        <taxon>Melastomatoideae</taxon>
        <taxon>Melastomateae</taxon>
        <taxon>Melastoma</taxon>
    </lineage>
</organism>
<dbReference type="EMBL" id="CM042885">
    <property type="protein sequence ID" value="KAI4367443.1"/>
    <property type="molecule type" value="Genomic_DNA"/>
</dbReference>
<dbReference type="Proteomes" id="UP001057402">
    <property type="component" value="Chromosome 6"/>
</dbReference>
<protein>
    <submittedName>
        <fullName evidence="1">Uncharacterized protein</fullName>
    </submittedName>
</protein>
<accession>A0ACB9QMV5</accession>
<gene>
    <name evidence="1" type="ORF">MLD38_023182</name>
</gene>
<comment type="caution">
    <text evidence="1">The sequence shown here is derived from an EMBL/GenBank/DDBJ whole genome shotgun (WGS) entry which is preliminary data.</text>
</comment>
<evidence type="ECO:0000313" key="2">
    <source>
        <dbReference type="Proteomes" id="UP001057402"/>
    </source>
</evidence>
<name>A0ACB9QMV5_9MYRT</name>
<evidence type="ECO:0000313" key="1">
    <source>
        <dbReference type="EMBL" id="KAI4367443.1"/>
    </source>
</evidence>